<gene>
    <name evidence="3" type="ORF">BJ684DRAFT_12570</name>
</gene>
<dbReference type="EMBL" id="KZ988704">
    <property type="protein sequence ID" value="RKP11710.1"/>
    <property type="molecule type" value="Genomic_DNA"/>
</dbReference>
<comment type="similarity">
    <text evidence="1">Belongs to the complex I NDUFA12 subunit family.</text>
</comment>
<keyword evidence="4" id="KW-1185">Reference proteome</keyword>
<dbReference type="PANTHER" id="PTHR32470:SF2">
    <property type="entry name" value="NADH DEHYDROGENASE [UBIQUINONE] 1 ALPHA SUBCOMPLEX ASSEMBLY FACTOR 2"/>
    <property type="match status" value="1"/>
</dbReference>
<protein>
    <recommendedName>
        <fullName evidence="5">NADH dehydrogenase [ubiquinone] 1 alpha subcomplex subunit</fullName>
    </recommendedName>
</protein>
<dbReference type="InterPro" id="IPR052618">
    <property type="entry name" value="ComplexI_NDUFA12"/>
</dbReference>
<name>A0A4P9Y1L5_9FUNG</name>
<dbReference type="AlphaFoldDB" id="A0A4P9Y1L5"/>
<evidence type="ECO:0000256" key="1">
    <source>
        <dbReference type="ARBA" id="ARBA00007355"/>
    </source>
</evidence>
<dbReference type="OrthoDB" id="10255576at2759"/>
<dbReference type="InterPro" id="IPR007763">
    <property type="entry name" value="NDUFA12"/>
</dbReference>
<sequence>MSQTVTRTRPGSLWSALRLNWKRLPLPWRKAWFIGLDVRGNEYYEQKQPTFPGRPVRRWVQPAMKTMDLFEETHIPVQWQSWLRHRRPQPPTEEDIQADEAYRLRTVARAMKLDQQWQEPRKVPLASSTQDTPKEKAKPVKKLAPSVHYPTGQGETFTPGAWTPGNVTEKREK</sequence>
<evidence type="ECO:0000313" key="3">
    <source>
        <dbReference type="EMBL" id="RKP11710.1"/>
    </source>
</evidence>
<evidence type="ECO:0008006" key="5">
    <source>
        <dbReference type="Google" id="ProtNLM"/>
    </source>
</evidence>
<evidence type="ECO:0000256" key="2">
    <source>
        <dbReference type="SAM" id="MobiDB-lite"/>
    </source>
</evidence>
<accession>A0A4P9Y1L5</accession>
<dbReference type="GO" id="GO:0032981">
    <property type="term" value="P:mitochondrial respiratory chain complex I assembly"/>
    <property type="evidence" value="ECO:0007669"/>
    <property type="project" value="TreeGrafter"/>
</dbReference>
<feature type="region of interest" description="Disordered" evidence="2">
    <location>
        <begin position="115"/>
        <end position="173"/>
    </location>
</feature>
<evidence type="ECO:0000313" key="4">
    <source>
        <dbReference type="Proteomes" id="UP000267251"/>
    </source>
</evidence>
<dbReference type="GO" id="GO:0005739">
    <property type="term" value="C:mitochondrion"/>
    <property type="evidence" value="ECO:0007669"/>
    <property type="project" value="TreeGrafter"/>
</dbReference>
<dbReference type="Proteomes" id="UP000267251">
    <property type="component" value="Unassembled WGS sequence"/>
</dbReference>
<reference evidence="4" key="1">
    <citation type="journal article" date="2018" name="Nat. Microbiol.">
        <title>Leveraging single-cell genomics to expand the fungal tree of life.</title>
        <authorList>
            <person name="Ahrendt S.R."/>
            <person name="Quandt C.A."/>
            <person name="Ciobanu D."/>
            <person name="Clum A."/>
            <person name="Salamov A."/>
            <person name="Andreopoulos B."/>
            <person name="Cheng J.F."/>
            <person name="Woyke T."/>
            <person name="Pelin A."/>
            <person name="Henrissat B."/>
            <person name="Reynolds N.K."/>
            <person name="Benny G.L."/>
            <person name="Smith M.E."/>
            <person name="James T.Y."/>
            <person name="Grigoriev I.V."/>
        </authorList>
    </citation>
    <scope>NUCLEOTIDE SEQUENCE [LARGE SCALE GENOMIC DNA]</scope>
</reference>
<organism evidence="3 4">
    <name type="scientific">Piptocephalis cylindrospora</name>
    <dbReference type="NCBI Taxonomy" id="1907219"/>
    <lineage>
        <taxon>Eukaryota</taxon>
        <taxon>Fungi</taxon>
        <taxon>Fungi incertae sedis</taxon>
        <taxon>Zoopagomycota</taxon>
        <taxon>Zoopagomycotina</taxon>
        <taxon>Zoopagomycetes</taxon>
        <taxon>Zoopagales</taxon>
        <taxon>Piptocephalidaceae</taxon>
        <taxon>Piptocephalis</taxon>
    </lineage>
</organism>
<dbReference type="Pfam" id="PF05071">
    <property type="entry name" value="NDUFA12"/>
    <property type="match status" value="1"/>
</dbReference>
<dbReference type="PANTHER" id="PTHR32470">
    <property type="entry name" value="ADH DEHYDROGENASE [UBIQUINONE] 1 ALPHA SUBCOMPLEX ASSEMBLY FACTOR 2"/>
    <property type="match status" value="1"/>
</dbReference>
<dbReference type="GO" id="GO:0045271">
    <property type="term" value="C:respiratory chain complex I"/>
    <property type="evidence" value="ECO:0007669"/>
    <property type="project" value="InterPro"/>
</dbReference>
<proteinExistence type="inferred from homology"/>